<dbReference type="EMBL" id="PNBX01000033">
    <property type="protein sequence ID" value="TMO68538.1"/>
    <property type="molecule type" value="Genomic_DNA"/>
</dbReference>
<dbReference type="AlphaFoldDB" id="A0A5S3VAK5"/>
<evidence type="ECO:0000259" key="1">
    <source>
        <dbReference type="PROSITE" id="PS51186"/>
    </source>
</evidence>
<organism evidence="2 5">
    <name type="scientific">Pseudoalteromonas aurantia</name>
    <dbReference type="NCBI Taxonomy" id="43654"/>
    <lineage>
        <taxon>Bacteria</taxon>
        <taxon>Pseudomonadati</taxon>
        <taxon>Pseudomonadota</taxon>
        <taxon>Gammaproteobacteria</taxon>
        <taxon>Alteromonadales</taxon>
        <taxon>Pseudoalteromonadaceae</taxon>
        <taxon>Pseudoalteromonas</taxon>
    </lineage>
</organism>
<gene>
    <name evidence="2" type="ORF">CWC19_08980</name>
    <name evidence="3" type="ORF">CWC20_08590</name>
</gene>
<dbReference type="InterPro" id="IPR016181">
    <property type="entry name" value="Acyl_CoA_acyltransferase"/>
</dbReference>
<sequence length="305" mass="34863">MLGSELEFHQGYRSTYRIWDEVLGEAWPIEKGLYESLLQEKKMIAIAIKDKTIAYISYEIFECEVSIYVIVVVPEHRRSGLATTLLNRVMHEAMEQGVNKATLCSFLSSPLWRAMPKDRVEAIAFFLANDWVNKGSSLDQICNIERYESPAFLARKHKPQGMDLGFVRPEETNVLLDFHSRYFPHWYPFYKDFIDQGKYENIVVLRINNLIVATCMLHYPGEIFSGSNWVKLMGPDCGAPSVLGVANEHRGGSLAFFIFDFAIKKLKVKGAKNAFINQSDAAAIYGRFGFSVAWDYVHLSKYISI</sequence>
<dbReference type="Gene3D" id="3.40.630.30">
    <property type="match status" value="2"/>
</dbReference>
<dbReference type="InterPro" id="IPR000182">
    <property type="entry name" value="GNAT_dom"/>
</dbReference>
<evidence type="ECO:0000313" key="4">
    <source>
        <dbReference type="Proteomes" id="UP000307164"/>
    </source>
</evidence>
<dbReference type="OrthoDB" id="9799601at2"/>
<name>A0A5S3VAK5_9GAMM</name>
<feature type="domain" description="N-acetyltransferase" evidence="1">
    <location>
        <begin position="6"/>
        <end position="194"/>
    </location>
</feature>
<dbReference type="Proteomes" id="UP000307164">
    <property type="component" value="Unassembled WGS sequence"/>
</dbReference>
<dbReference type="RefSeq" id="WP_138591569.1">
    <property type="nucleotide sequence ID" value="NZ_PNBW01000040.1"/>
</dbReference>
<dbReference type="EMBL" id="PNBW01000040">
    <property type="protein sequence ID" value="TMO75172.1"/>
    <property type="molecule type" value="Genomic_DNA"/>
</dbReference>
<keyword evidence="4" id="KW-1185">Reference proteome</keyword>
<evidence type="ECO:0000313" key="5">
    <source>
        <dbReference type="Proteomes" id="UP000307217"/>
    </source>
</evidence>
<proteinExistence type="predicted"/>
<reference evidence="2" key="3">
    <citation type="submission" date="2019-09" db="EMBL/GenBank/DDBJ databases">
        <title>Co-occurence of chitin degradation, pigmentation and bioactivity in marine Pseudoalteromonas.</title>
        <authorList>
            <person name="Sonnenschein E.C."/>
            <person name="Bech P.K."/>
        </authorList>
    </citation>
    <scope>NUCLEOTIDE SEQUENCE</scope>
    <source>
        <strain evidence="2">S3790</strain>
        <strain evidence="3">S3895</strain>
    </source>
</reference>
<dbReference type="GO" id="GO:0016747">
    <property type="term" value="F:acyltransferase activity, transferring groups other than amino-acyl groups"/>
    <property type="evidence" value="ECO:0007669"/>
    <property type="project" value="InterPro"/>
</dbReference>
<protein>
    <recommendedName>
        <fullName evidence="1">N-acetyltransferase domain-containing protein</fullName>
    </recommendedName>
</protein>
<reference evidence="4 5" key="2">
    <citation type="submission" date="2019-06" db="EMBL/GenBank/DDBJ databases">
        <title>Co-occurence of chitin degradation, pigmentation and bioactivity in marine Pseudoalteromonas.</title>
        <authorList>
            <person name="Sonnenschein E.C."/>
            <person name="Bech P.K."/>
        </authorList>
    </citation>
    <scope>NUCLEOTIDE SEQUENCE [LARGE SCALE GENOMIC DNA]</scope>
    <source>
        <strain evidence="5">S3790</strain>
        <strain evidence="4">S3895</strain>
    </source>
</reference>
<dbReference type="Pfam" id="PF00583">
    <property type="entry name" value="Acetyltransf_1"/>
    <property type="match status" value="1"/>
</dbReference>
<accession>A0A5S3VAK5</accession>
<reference evidence="4 5" key="1">
    <citation type="submission" date="2018-01" db="EMBL/GenBank/DDBJ databases">
        <authorList>
            <person name="Paulsen S."/>
            <person name="Gram L.K."/>
        </authorList>
    </citation>
    <scope>NUCLEOTIDE SEQUENCE [LARGE SCALE GENOMIC DNA]</scope>
    <source>
        <strain evidence="2 5">S3790</strain>
        <strain evidence="3 4">S3895</strain>
    </source>
</reference>
<comment type="caution">
    <text evidence="2">The sequence shown here is derived from an EMBL/GenBank/DDBJ whole genome shotgun (WGS) entry which is preliminary data.</text>
</comment>
<dbReference type="CDD" id="cd04301">
    <property type="entry name" value="NAT_SF"/>
    <property type="match status" value="1"/>
</dbReference>
<evidence type="ECO:0000313" key="2">
    <source>
        <dbReference type="EMBL" id="TMO68538.1"/>
    </source>
</evidence>
<dbReference type="Proteomes" id="UP000307217">
    <property type="component" value="Unassembled WGS sequence"/>
</dbReference>
<dbReference type="SUPFAM" id="SSF55729">
    <property type="entry name" value="Acyl-CoA N-acyltransferases (Nat)"/>
    <property type="match status" value="2"/>
</dbReference>
<dbReference type="PROSITE" id="PS51186">
    <property type="entry name" value="GNAT"/>
    <property type="match status" value="1"/>
</dbReference>
<evidence type="ECO:0000313" key="3">
    <source>
        <dbReference type="EMBL" id="TMO75172.1"/>
    </source>
</evidence>